<name>A0A016SVT2_9BILA</name>
<evidence type="ECO:0000313" key="1">
    <source>
        <dbReference type="EMBL" id="EYB94486.1"/>
    </source>
</evidence>
<sequence>MIIIGVWQSFPLSSSLTLPLHCGHILESTGDELAAFRAIHVAIDTHHFHGPYVFYRRFILIQFELAKSWDTLRYVTVNSSICLNTPV</sequence>
<dbReference type="EMBL" id="JARK01001507">
    <property type="protein sequence ID" value="EYB94486.1"/>
    <property type="molecule type" value="Genomic_DNA"/>
</dbReference>
<dbReference type="Proteomes" id="UP000024635">
    <property type="component" value="Unassembled WGS sequence"/>
</dbReference>
<keyword evidence="2" id="KW-1185">Reference proteome</keyword>
<accession>A0A016SVT2</accession>
<organism evidence="1 2">
    <name type="scientific">Ancylostoma ceylanicum</name>
    <dbReference type="NCBI Taxonomy" id="53326"/>
    <lineage>
        <taxon>Eukaryota</taxon>
        <taxon>Metazoa</taxon>
        <taxon>Ecdysozoa</taxon>
        <taxon>Nematoda</taxon>
        <taxon>Chromadorea</taxon>
        <taxon>Rhabditida</taxon>
        <taxon>Rhabditina</taxon>
        <taxon>Rhabditomorpha</taxon>
        <taxon>Strongyloidea</taxon>
        <taxon>Ancylostomatidae</taxon>
        <taxon>Ancylostomatinae</taxon>
        <taxon>Ancylostoma</taxon>
    </lineage>
</organism>
<dbReference type="AlphaFoldDB" id="A0A016SVT2"/>
<comment type="caution">
    <text evidence="1">The sequence shown here is derived from an EMBL/GenBank/DDBJ whole genome shotgun (WGS) entry which is preliminary data.</text>
</comment>
<evidence type="ECO:0000313" key="2">
    <source>
        <dbReference type="Proteomes" id="UP000024635"/>
    </source>
</evidence>
<gene>
    <name evidence="1" type="primary">Acey_s0171.g326</name>
    <name evidence="1" type="ORF">Y032_0171g326</name>
</gene>
<reference evidence="2" key="1">
    <citation type="journal article" date="2015" name="Nat. Genet.">
        <title>The genome and transcriptome of the zoonotic hookworm Ancylostoma ceylanicum identify infection-specific gene families.</title>
        <authorList>
            <person name="Schwarz E.M."/>
            <person name="Hu Y."/>
            <person name="Antoshechkin I."/>
            <person name="Miller M.M."/>
            <person name="Sternberg P.W."/>
            <person name="Aroian R.V."/>
        </authorList>
    </citation>
    <scope>NUCLEOTIDE SEQUENCE</scope>
    <source>
        <strain evidence="2">HY135</strain>
    </source>
</reference>
<proteinExistence type="predicted"/>
<protein>
    <submittedName>
        <fullName evidence="1">Uncharacterized protein</fullName>
    </submittedName>
</protein>